<dbReference type="PROSITE" id="PS50935">
    <property type="entry name" value="SSB"/>
    <property type="match status" value="1"/>
</dbReference>
<sequence length="175" mass="19068">MCLYIVVTPTFQHQPEDDQPEQDAFTHVKRRKTTMTAQISAYGRLVADVQNSTTRTGNAMSFTRIAVPLPCQKAENGEATFWLAVTAFGKQADALAKHQKGDRVSVSGNMQITQWTDSTGTMQTGYQVIADSVVSARTVRPGGRKGAAGQPTDALRRAQEASAPDMADFRDDTPF</sequence>
<organism evidence="4 5">
    <name type="scientific">Dickeya aquatica</name>
    <dbReference type="NCBI Taxonomy" id="1401087"/>
    <lineage>
        <taxon>Bacteria</taxon>
        <taxon>Pseudomonadati</taxon>
        <taxon>Pseudomonadota</taxon>
        <taxon>Gammaproteobacteria</taxon>
        <taxon>Enterobacterales</taxon>
        <taxon>Pectobacteriaceae</taxon>
        <taxon>Dickeya</taxon>
    </lineage>
</organism>
<dbReference type="KEGG" id="daq:DAQ1742_01284"/>
<dbReference type="InterPro" id="IPR012340">
    <property type="entry name" value="NA-bd_OB-fold"/>
</dbReference>
<dbReference type="SUPFAM" id="SSF50249">
    <property type="entry name" value="Nucleic acid-binding proteins"/>
    <property type="match status" value="1"/>
</dbReference>
<dbReference type="CDD" id="cd04496">
    <property type="entry name" value="SSB_OBF"/>
    <property type="match status" value="1"/>
</dbReference>
<evidence type="ECO:0000313" key="5">
    <source>
        <dbReference type="Proteomes" id="UP000294820"/>
    </source>
</evidence>
<evidence type="ECO:0000256" key="3">
    <source>
        <dbReference type="SAM" id="MobiDB-lite"/>
    </source>
</evidence>
<gene>
    <name evidence="4" type="ORF">DAQ1742_01284</name>
</gene>
<dbReference type="Proteomes" id="UP000294820">
    <property type="component" value="Chromosome 1"/>
</dbReference>
<accession>A0A375A8B9</accession>
<dbReference type="AlphaFoldDB" id="A0A375A8B9"/>
<keyword evidence="1 2" id="KW-0238">DNA-binding</keyword>
<evidence type="ECO:0000313" key="4">
    <source>
        <dbReference type="EMBL" id="SLM62283.1"/>
    </source>
</evidence>
<protein>
    <submittedName>
        <fullName evidence="4">Single stranded DNA-binding protein of prophage</fullName>
    </submittedName>
</protein>
<evidence type="ECO:0000256" key="1">
    <source>
        <dbReference type="ARBA" id="ARBA00023125"/>
    </source>
</evidence>
<dbReference type="Pfam" id="PF00436">
    <property type="entry name" value="SSB"/>
    <property type="match status" value="1"/>
</dbReference>
<dbReference type="InterPro" id="IPR000424">
    <property type="entry name" value="Primosome_PriB/ssb"/>
</dbReference>
<dbReference type="GO" id="GO:0003697">
    <property type="term" value="F:single-stranded DNA binding"/>
    <property type="evidence" value="ECO:0007669"/>
    <property type="project" value="InterPro"/>
</dbReference>
<reference evidence="4 5" key="1">
    <citation type="submission" date="2016-09" db="EMBL/GenBank/DDBJ databases">
        <authorList>
            <person name="Reverchon S."/>
            <person name="Nasser W."/>
            <person name="Leonard S."/>
            <person name="Brochier C."/>
            <person name="Duprey A."/>
        </authorList>
    </citation>
    <scope>NUCLEOTIDE SEQUENCE [LARGE SCALE GENOMIC DNA]</scope>
    <source>
        <strain evidence="4 5">174/2</strain>
    </source>
</reference>
<keyword evidence="5" id="KW-1185">Reference proteome</keyword>
<proteinExistence type="predicted"/>
<dbReference type="EMBL" id="LT615367">
    <property type="protein sequence ID" value="SLM62283.1"/>
    <property type="molecule type" value="Genomic_DNA"/>
</dbReference>
<evidence type="ECO:0000256" key="2">
    <source>
        <dbReference type="PROSITE-ProRule" id="PRU00252"/>
    </source>
</evidence>
<dbReference type="Gene3D" id="2.40.50.140">
    <property type="entry name" value="Nucleic acid-binding proteins"/>
    <property type="match status" value="1"/>
</dbReference>
<feature type="region of interest" description="Disordered" evidence="3">
    <location>
        <begin position="139"/>
        <end position="175"/>
    </location>
</feature>
<name>A0A375A8B9_9GAMM</name>